<reference evidence="2" key="1">
    <citation type="journal article" date="2015" name="Nature">
        <title>Complex archaea that bridge the gap between prokaryotes and eukaryotes.</title>
        <authorList>
            <person name="Spang A."/>
            <person name="Saw J.H."/>
            <person name="Jorgensen S.L."/>
            <person name="Zaremba-Niedzwiedzka K."/>
            <person name="Martijn J."/>
            <person name="Lind A.E."/>
            <person name="van Eijk R."/>
            <person name="Schleper C."/>
            <person name="Guy L."/>
            <person name="Ettema T.J."/>
        </authorList>
    </citation>
    <scope>NUCLEOTIDE SEQUENCE</scope>
</reference>
<feature type="transmembrane region" description="Helical" evidence="1">
    <location>
        <begin position="154"/>
        <end position="171"/>
    </location>
</feature>
<evidence type="ECO:0000313" key="2">
    <source>
        <dbReference type="EMBL" id="KKN14655.1"/>
    </source>
</evidence>
<feature type="transmembrane region" description="Helical" evidence="1">
    <location>
        <begin position="122"/>
        <end position="142"/>
    </location>
</feature>
<feature type="transmembrane region" description="Helical" evidence="1">
    <location>
        <begin position="177"/>
        <end position="195"/>
    </location>
</feature>
<accession>A0A0F9N4Z9</accession>
<keyword evidence="1" id="KW-0812">Transmembrane</keyword>
<protein>
    <submittedName>
        <fullName evidence="2">Uncharacterized protein</fullName>
    </submittedName>
</protein>
<proteinExistence type="predicted"/>
<comment type="caution">
    <text evidence="2">The sequence shown here is derived from an EMBL/GenBank/DDBJ whole genome shotgun (WGS) entry which is preliminary data.</text>
</comment>
<name>A0A0F9N4Z9_9ZZZZ</name>
<sequence>MQSEHKITAFIILGIFLLSFGSALSFQQSQEVDVKLVCINAGYCSTATVCNVSVFNPDELVLLDAVTATQAASLGSFNFTLTSDQTEELGEYRVGGFCRDGSVTNIIDFTFDITADGKEFNVFPTEFVVILFSFIFISLGLFQEKLRMFKHIGSILMMVMGVITLFPGYSFTNWTTLSGLALGTVLIGLGFYFLVEDSFSREEQDETFEQDGRGDDLFR</sequence>
<gene>
    <name evidence="2" type="ORF">LCGC14_0993860</name>
</gene>
<keyword evidence="1" id="KW-0472">Membrane</keyword>
<keyword evidence="1" id="KW-1133">Transmembrane helix</keyword>
<organism evidence="2">
    <name type="scientific">marine sediment metagenome</name>
    <dbReference type="NCBI Taxonomy" id="412755"/>
    <lineage>
        <taxon>unclassified sequences</taxon>
        <taxon>metagenomes</taxon>
        <taxon>ecological metagenomes</taxon>
    </lineage>
</organism>
<evidence type="ECO:0000256" key="1">
    <source>
        <dbReference type="SAM" id="Phobius"/>
    </source>
</evidence>
<dbReference type="EMBL" id="LAZR01003795">
    <property type="protein sequence ID" value="KKN14655.1"/>
    <property type="molecule type" value="Genomic_DNA"/>
</dbReference>
<dbReference type="AlphaFoldDB" id="A0A0F9N4Z9"/>